<evidence type="ECO:0000313" key="2">
    <source>
        <dbReference type="EMBL" id="GEC94055.1"/>
    </source>
</evidence>
<dbReference type="GO" id="GO:0016758">
    <property type="term" value="F:hexosyltransferase activity"/>
    <property type="evidence" value="ECO:0007669"/>
    <property type="project" value="UniProtKB-ARBA"/>
</dbReference>
<evidence type="ECO:0000313" key="3">
    <source>
        <dbReference type="Proteomes" id="UP000318422"/>
    </source>
</evidence>
<dbReference type="PANTHER" id="PTHR22916:SF3">
    <property type="entry name" value="UDP-GLCNAC:BETAGAL BETA-1,3-N-ACETYLGLUCOSAMINYLTRANSFERASE-LIKE PROTEIN 1"/>
    <property type="match status" value="1"/>
</dbReference>
<dbReference type="Pfam" id="PF00535">
    <property type="entry name" value="Glycos_transf_2"/>
    <property type="match status" value="1"/>
</dbReference>
<dbReference type="Proteomes" id="UP000318422">
    <property type="component" value="Unassembled WGS sequence"/>
</dbReference>
<evidence type="ECO:0000259" key="1">
    <source>
        <dbReference type="Pfam" id="PF00535"/>
    </source>
</evidence>
<dbReference type="RefSeq" id="WP_141348812.1">
    <property type="nucleotide sequence ID" value="NZ_BJNV01000002.1"/>
</dbReference>
<dbReference type="SUPFAM" id="SSF53448">
    <property type="entry name" value="Nucleotide-diphospho-sugar transferases"/>
    <property type="match status" value="1"/>
</dbReference>
<keyword evidence="3" id="KW-1185">Reference proteome</keyword>
<dbReference type="EMBL" id="BJNV01000002">
    <property type="protein sequence ID" value="GEC94055.1"/>
    <property type="molecule type" value="Genomic_DNA"/>
</dbReference>
<sequence>MTASTLPDQGPLVSVIVACYNSARFLRPAIESVLQQTYRNLELILVDDCSTDDTVAIIEGYARDDARVRLIRRETRGGRPAVTKNTGLEHVRGRYLCFLDHDDYYHLDKLATQVKLLEANPDCVAAFHEVQLVDEGGAPLNCYLERFVSEAAAHQTLLEPDVYRCDENFFAFQVVHYAAIHTISVMIAVDRVPRDCLYFDTRYQVCDDNDLWVRLGLEGRMIYVDRILSFYRQHGTNITRNQVKVQEDMLIYMTQAFERVQPRMGQADQDALKARIAHYYSDLGWLYRRRRERAKSVGAYLKAWQWSSAGAHLVHAAKACFAPRAS</sequence>
<accession>A0A4Y4CMB0</accession>
<dbReference type="AlphaFoldDB" id="A0A4Y4CMB0"/>
<comment type="caution">
    <text evidence="2">The sequence shown here is derived from an EMBL/GenBank/DDBJ whole genome shotgun (WGS) entry which is preliminary data.</text>
</comment>
<dbReference type="Gene3D" id="3.90.550.10">
    <property type="entry name" value="Spore Coat Polysaccharide Biosynthesis Protein SpsA, Chain A"/>
    <property type="match status" value="1"/>
</dbReference>
<dbReference type="PANTHER" id="PTHR22916">
    <property type="entry name" value="GLYCOSYLTRANSFERASE"/>
    <property type="match status" value="1"/>
</dbReference>
<dbReference type="InterPro" id="IPR029044">
    <property type="entry name" value="Nucleotide-diphossugar_trans"/>
</dbReference>
<organism evidence="2 3">
    <name type="scientific">Zoogloea ramigera</name>
    <dbReference type="NCBI Taxonomy" id="350"/>
    <lineage>
        <taxon>Bacteria</taxon>
        <taxon>Pseudomonadati</taxon>
        <taxon>Pseudomonadota</taxon>
        <taxon>Betaproteobacteria</taxon>
        <taxon>Rhodocyclales</taxon>
        <taxon>Zoogloeaceae</taxon>
        <taxon>Zoogloea</taxon>
    </lineage>
</organism>
<gene>
    <name evidence="2" type="ORF">ZRA01_01280</name>
</gene>
<reference evidence="2 3" key="1">
    <citation type="submission" date="2019-06" db="EMBL/GenBank/DDBJ databases">
        <title>Whole genome shotgun sequence of Zoogloea ramigera NBRC 15342.</title>
        <authorList>
            <person name="Hosoyama A."/>
            <person name="Uohara A."/>
            <person name="Ohji S."/>
            <person name="Ichikawa N."/>
        </authorList>
    </citation>
    <scope>NUCLEOTIDE SEQUENCE [LARGE SCALE GENOMIC DNA]</scope>
    <source>
        <strain evidence="2 3">NBRC 15342</strain>
    </source>
</reference>
<dbReference type="InterPro" id="IPR001173">
    <property type="entry name" value="Glyco_trans_2-like"/>
</dbReference>
<dbReference type="OrthoDB" id="9802649at2"/>
<proteinExistence type="predicted"/>
<name>A0A4Y4CMB0_ZOORA</name>
<feature type="domain" description="Glycosyltransferase 2-like" evidence="1">
    <location>
        <begin position="14"/>
        <end position="127"/>
    </location>
</feature>
<protein>
    <recommendedName>
        <fullName evidence="1">Glycosyltransferase 2-like domain-containing protein</fullName>
    </recommendedName>
</protein>